<reference evidence="1" key="1">
    <citation type="submission" date="2018-02" db="EMBL/GenBank/DDBJ databases">
        <title>Rhizophora mucronata_Transcriptome.</title>
        <authorList>
            <person name="Meera S.P."/>
            <person name="Sreeshan A."/>
            <person name="Augustine A."/>
        </authorList>
    </citation>
    <scope>NUCLEOTIDE SEQUENCE</scope>
    <source>
        <tissue evidence="1">Leaf</tissue>
    </source>
</reference>
<dbReference type="EMBL" id="GGEC01062080">
    <property type="protein sequence ID" value="MBX42564.1"/>
    <property type="molecule type" value="Transcribed_RNA"/>
</dbReference>
<protein>
    <submittedName>
        <fullName evidence="1">Uncharacterized protein</fullName>
    </submittedName>
</protein>
<name>A0A2P2NJG2_RHIMU</name>
<sequence length="44" mass="5090">MEPSKLDPWSKTRKQPWGPCEMDMNVSLAPWKPSTTIPHLPYHA</sequence>
<proteinExistence type="predicted"/>
<evidence type="ECO:0000313" key="1">
    <source>
        <dbReference type="EMBL" id="MBX42564.1"/>
    </source>
</evidence>
<organism evidence="1">
    <name type="scientific">Rhizophora mucronata</name>
    <name type="common">Asiatic mangrove</name>
    <dbReference type="NCBI Taxonomy" id="61149"/>
    <lineage>
        <taxon>Eukaryota</taxon>
        <taxon>Viridiplantae</taxon>
        <taxon>Streptophyta</taxon>
        <taxon>Embryophyta</taxon>
        <taxon>Tracheophyta</taxon>
        <taxon>Spermatophyta</taxon>
        <taxon>Magnoliopsida</taxon>
        <taxon>eudicotyledons</taxon>
        <taxon>Gunneridae</taxon>
        <taxon>Pentapetalae</taxon>
        <taxon>rosids</taxon>
        <taxon>fabids</taxon>
        <taxon>Malpighiales</taxon>
        <taxon>Rhizophoraceae</taxon>
        <taxon>Rhizophora</taxon>
    </lineage>
</organism>
<accession>A0A2P2NJG2</accession>
<dbReference type="AlphaFoldDB" id="A0A2P2NJG2"/>